<dbReference type="OrthoDB" id="10265990at2759"/>
<keyword evidence="3" id="KW-0999">Mitochondrion inner membrane</keyword>
<evidence type="ECO:0000256" key="7">
    <source>
        <dbReference type="SAM" id="MobiDB-lite"/>
    </source>
</evidence>
<dbReference type="InterPro" id="IPR007379">
    <property type="entry name" value="Tim44-like_dom"/>
</dbReference>
<protein>
    <recommendedName>
        <fullName evidence="8">Tim44-like domain-containing protein</fullName>
    </recommendedName>
</protein>
<sequence>MRAASIARRLAITSTRRFQPAATSSKRFTPTPASGRTITSMPIRAFSTNLKDNKEDEVDRDDEEKQNEEEVPKEDKEGGEEDGKEAEALEGEKEKGADASSSASFDPSSMIPSGYDVRQSLLAFSDGVKETWQELINPDRSSNFKKRIAEPMSKGESDKRKDEHGDYAGPSELMMVEGEKDAWERMRARMASAPIIEDVLKAAGKVYSSEGVKKTREKLGDISEDAREAWETSQNPWVYRISSIIDTFSAEDEFAVAVRELRRLDPNFDLEDWRYNLGEAFLIPFIQDYMRSDLKALKPWIHGEGMKRKIEGEIRTRKQEGVRFDENVTSTEPEHLEVIAAQLDPNERGSPIILVQFVLQQINCIYSSKSSDEDGEKIMQGSPDEIRQNVYLMGFQRIFDEETGELIWKVVDLQLHMGEQYI</sequence>
<keyword evidence="4" id="KW-0809">Transit peptide</keyword>
<evidence type="ECO:0000259" key="8">
    <source>
        <dbReference type="SMART" id="SM00978"/>
    </source>
</evidence>
<evidence type="ECO:0000256" key="4">
    <source>
        <dbReference type="ARBA" id="ARBA00022946"/>
    </source>
</evidence>
<dbReference type="Proteomes" id="UP001165082">
    <property type="component" value="Unassembled WGS sequence"/>
</dbReference>
<evidence type="ECO:0000256" key="5">
    <source>
        <dbReference type="ARBA" id="ARBA00023128"/>
    </source>
</evidence>
<dbReference type="PANTHER" id="PTHR10721">
    <property type="entry name" value="MITOCHONDRIAL IMPORT INNER MEMBRANE TRANSLOCASE SUBUNIT TIM44"/>
    <property type="match status" value="1"/>
</dbReference>
<feature type="region of interest" description="Disordered" evidence="7">
    <location>
        <begin position="16"/>
        <end position="111"/>
    </location>
</feature>
<dbReference type="GO" id="GO:0051087">
    <property type="term" value="F:protein-folding chaperone binding"/>
    <property type="evidence" value="ECO:0007669"/>
    <property type="project" value="TreeGrafter"/>
</dbReference>
<comment type="subcellular location">
    <subcellularLocation>
        <location evidence="1">Mitochondrion inner membrane</location>
    </subcellularLocation>
</comment>
<evidence type="ECO:0000256" key="1">
    <source>
        <dbReference type="ARBA" id="ARBA00004273"/>
    </source>
</evidence>
<dbReference type="AlphaFoldDB" id="A0A9W6ZMZ6"/>
<evidence type="ECO:0000256" key="6">
    <source>
        <dbReference type="ARBA" id="ARBA00023136"/>
    </source>
</evidence>
<feature type="domain" description="Tim44-like" evidence="8">
    <location>
        <begin position="254"/>
        <end position="415"/>
    </location>
</feature>
<feature type="compositionally biased region" description="Polar residues" evidence="7">
    <location>
        <begin position="16"/>
        <end position="50"/>
    </location>
</feature>
<feature type="compositionally biased region" description="Low complexity" evidence="7">
    <location>
        <begin position="98"/>
        <end position="111"/>
    </location>
</feature>
<dbReference type="SMART" id="SM00978">
    <property type="entry name" value="Tim44"/>
    <property type="match status" value="1"/>
</dbReference>
<name>A0A9W6ZMZ6_9STRA</name>
<feature type="compositionally biased region" description="Basic and acidic residues" evidence="7">
    <location>
        <begin position="85"/>
        <end position="97"/>
    </location>
</feature>
<dbReference type="InterPro" id="IPR032710">
    <property type="entry name" value="NTF2-like_dom_sf"/>
</dbReference>
<accession>A0A9W6ZMZ6</accession>
<keyword evidence="10" id="KW-1185">Reference proteome</keyword>
<keyword evidence="6" id="KW-0472">Membrane</keyword>
<feature type="compositionally biased region" description="Acidic residues" evidence="7">
    <location>
        <begin position="55"/>
        <end position="67"/>
    </location>
</feature>
<dbReference type="Pfam" id="PF04280">
    <property type="entry name" value="Tim44"/>
    <property type="match status" value="1"/>
</dbReference>
<dbReference type="InterPro" id="IPR039544">
    <property type="entry name" value="Tim44-like"/>
</dbReference>
<reference evidence="9" key="1">
    <citation type="submission" date="2022-07" db="EMBL/GenBank/DDBJ databases">
        <title>Genome analysis of Parmales, a sister group of diatoms, reveals the evolutionary specialization of diatoms from phago-mixotrophs to photoautotrophs.</title>
        <authorList>
            <person name="Ban H."/>
            <person name="Sato S."/>
            <person name="Yoshikawa S."/>
            <person name="Kazumasa Y."/>
            <person name="Nakamura Y."/>
            <person name="Ichinomiya M."/>
            <person name="Saitoh K."/>
            <person name="Sato N."/>
            <person name="Blanc-Mathieu R."/>
            <person name="Endo H."/>
            <person name="Kuwata A."/>
            <person name="Ogata H."/>
        </authorList>
    </citation>
    <scope>NUCLEOTIDE SEQUENCE</scope>
</reference>
<keyword evidence="5" id="KW-0496">Mitochondrion</keyword>
<evidence type="ECO:0000256" key="2">
    <source>
        <dbReference type="ARBA" id="ARBA00009597"/>
    </source>
</evidence>
<comment type="caution">
    <text evidence="9">The sequence shown here is derived from an EMBL/GenBank/DDBJ whole genome shotgun (WGS) entry which is preliminary data.</text>
</comment>
<proteinExistence type="inferred from homology"/>
<dbReference type="PANTHER" id="PTHR10721:SF1">
    <property type="entry name" value="MITOCHONDRIAL IMPORT INNER MEMBRANE TRANSLOCASE SUBUNIT TIM44"/>
    <property type="match status" value="1"/>
</dbReference>
<dbReference type="SUPFAM" id="SSF54427">
    <property type="entry name" value="NTF2-like"/>
    <property type="match status" value="1"/>
</dbReference>
<dbReference type="Gene3D" id="3.10.450.240">
    <property type="match status" value="1"/>
</dbReference>
<feature type="compositionally biased region" description="Basic and acidic residues" evidence="7">
    <location>
        <begin position="147"/>
        <end position="166"/>
    </location>
</feature>
<dbReference type="GO" id="GO:0030150">
    <property type="term" value="P:protein import into mitochondrial matrix"/>
    <property type="evidence" value="ECO:0007669"/>
    <property type="project" value="TreeGrafter"/>
</dbReference>
<evidence type="ECO:0000313" key="9">
    <source>
        <dbReference type="EMBL" id="GMH54971.1"/>
    </source>
</evidence>
<comment type="similarity">
    <text evidence="2">Belongs to the Tim44 family.</text>
</comment>
<evidence type="ECO:0000313" key="10">
    <source>
        <dbReference type="Proteomes" id="UP001165082"/>
    </source>
</evidence>
<organism evidence="9 10">
    <name type="scientific">Triparma retinervis</name>
    <dbReference type="NCBI Taxonomy" id="2557542"/>
    <lineage>
        <taxon>Eukaryota</taxon>
        <taxon>Sar</taxon>
        <taxon>Stramenopiles</taxon>
        <taxon>Ochrophyta</taxon>
        <taxon>Bolidophyceae</taxon>
        <taxon>Parmales</taxon>
        <taxon>Triparmaceae</taxon>
        <taxon>Triparma</taxon>
    </lineage>
</organism>
<dbReference type="GO" id="GO:0005743">
    <property type="term" value="C:mitochondrial inner membrane"/>
    <property type="evidence" value="ECO:0007669"/>
    <property type="project" value="UniProtKB-SubCell"/>
</dbReference>
<dbReference type="EMBL" id="BRXZ01003446">
    <property type="protein sequence ID" value="GMH54971.1"/>
    <property type="molecule type" value="Genomic_DNA"/>
</dbReference>
<feature type="region of interest" description="Disordered" evidence="7">
    <location>
        <begin position="143"/>
        <end position="171"/>
    </location>
</feature>
<gene>
    <name evidence="9" type="ORF">TrRE_jg4635</name>
</gene>
<evidence type="ECO:0000256" key="3">
    <source>
        <dbReference type="ARBA" id="ARBA00022792"/>
    </source>
</evidence>